<feature type="compositionally biased region" description="Polar residues" evidence="1">
    <location>
        <begin position="28"/>
        <end position="37"/>
    </location>
</feature>
<proteinExistence type="predicted"/>
<dbReference type="EMBL" id="HBGT01017801">
    <property type="protein sequence ID" value="CAD9418890.1"/>
    <property type="molecule type" value="Transcribed_RNA"/>
</dbReference>
<accession>A0A7S2C9G4</accession>
<evidence type="ECO:0000256" key="1">
    <source>
        <dbReference type="SAM" id="MobiDB-lite"/>
    </source>
</evidence>
<protein>
    <submittedName>
        <fullName evidence="2">Uncharacterized protein</fullName>
    </submittedName>
</protein>
<gene>
    <name evidence="2" type="ORF">FPAR1323_LOCUS9411</name>
</gene>
<feature type="compositionally biased region" description="Polar residues" evidence="1">
    <location>
        <begin position="109"/>
        <end position="120"/>
    </location>
</feature>
<feature type="compositionally biased region" description="Basic and acidic residues" evidence="1">
    <location>
        <begin position="77"/>
        <end position="107"/>
    </location>
</feature>
<feature type="region of interest" description="Disordered" evidence="1">
    <location>
        <begin position="28"/>
        <end position="152"/>
    </location>
</feature>
<dbReference type="AlphaFoldDB" id="A0A7S2C9G4"/>
<feature type="compositionally biased region" description="Polar residues" evidence="1">
    <location>
        <begin position="63"/>
        <end position="76"/>
    </location>
</feature>
<feature type="compositionally biased region" description="Gly residues" evidence="1">
    <location>
        <begin position="42"/>
        <end position="52"/>
    </location>
</feature>
<evidence type="ECO:0000313" key="2">
    <source>
        <dbReference type="EMBL" id="CAD9418890.1"/>
    </source>
</evidence>
<name>A0A7S2C9G4_9STRA</name>
<reference evidence="2" key="1">
    <citation type="submission" date="2021-01" db="EMBL/GenBank/DDBJ databases">
        <authorList>
            <person name="Corre E."/>
            <person name="Pelletier E."/>
            <person name="Niang G."/>
            <person name="Scheremetjew M."/>
            <person name="Finn R."/>
            <person name="Kale V."/>
            <person name="Holt S."/>
            <person name="Cochrane G."/>
            <person name="Meng A."/>
            <person name="Brown T."/>
            <person name="Cohen L."/>
        </authorList>
    </citation>
    <scope>NUCLEOTIDE SEQUENCE</scope>
    <source>
        <strain evidence="2">RCC1693</strain>
    </source>
</reference>
<sequence length="152" mass="15982">MAALSSLNQRASEVKDEIELLRSMVSSRMTSSATSLNLPSMGTGGGHSGGASGNLNLSLANNRPNSTAGALTNGNKAESRSARSTRVKVEQSRAARASWRETVDRASRNPAQVSRQQSATMLGVTFPGNRDGSMVNGRVPSVPGGRFHKKAR</sequence>
<organism evidence="2">
    <name type="scientific">Florenciella parvula</name>
    <dbReference type="NCBI Taxonomy" id="236787"/>
    <lineage>
        <taxon>Eukaryota</taxon>
        <taxon>Sar</taxon>
        <taxon>Stramenopiles</taxon>
        <taxon>Ochrophyta</taxon>
        <taxon>Dictyochophyceae</taxon>
        <taxon>Florenciellales</taxon>
        <taxon>Florenciella</taxon>
    </lineage>
</organism>
<feature type="compositionally biased region" description="Low complexity" evidence="1">
    <location>
        <begin position="53"/>
        <end position="62"/>
    </location>
</feature>